<dbReference type="PANTHER" id="PTHR12483">
    <property type="entry name" value="SOLUTE CARRIER FAMILY 31 COPPER TRANSPORTERS"/>
    <property type="match status" value="1"/>
</dbReference>
<dbReference type="Pfam" id="PF04145">
    <property type="entry name" value="Ctr"/>
    <property type="match status" value="1"/>
</dbReference>
<accession>A0AAD5M1W7</accession>
<gene>
    <name evidence="6" type="ORF">P43SY_004679</name>
</gene>
<reference evidence="6" key="1">
    <citation type="submission" date="2021-12" db="EMBL/GenBank/DDBJ databases">
        <title>Prjna785345.</title>
        <authorList>
            <person name="Rujirawat T."/>
            <person name="Krajaejun T."/>
        </authorList>
    </citation>
    <scope>NUCLEOTIDE SEQUENCE</scope>
    <source>
        <strain evidence="6">Pi057C3</strain>
    </source>
</reference>
<dbReference type="GO" id="GO:0005375">
    <property type="term" value="F:copper ion transmembrane transporter activity"/>
    <property type="evidence" value="ECO:0007669"/>
    <property type="project" value="UniProtKB-UniRule"/>
</dbReference>
<dbReference type="AlphaFoldDB" id="A0AAD5M1W7"/>
<feature type="chain" id="PRO_5042102743" description="Copper transport protein" evidence="5">
    <location>
        <begin position="21"/>
        <end position="166"/>
    </location>
</feature>
<feature type="signal peptide" evidence="5">
    <location>
        <begin position="1"/>
        <end position="20"/>
    </location>
</feature>
<name>A0AAD5M1W7_PYTIN</name>
<keyword evidence="7" id="KW-1185">Reference proteome</keyword>
<sequence>MPSFVSSCLLLLLASASAIAASMDMPDDPVNGEMVMSTAYEFRMKYGQRLRFASQETLDTFLKDPTTALGDAKLVDAGADDSPSSSALCPICGMEAQSKGGPQHLVHCALHGLTIFIAYMLMLVSMTYDGVLFLCCIAGYVLGYFIFGERREAVPETDSLRGYPSA</sequence>
<dbReference type="PANTHER" id="PTHR12483:SF115">
    <property type="entry name" value="COPPER TRANSPORT PROTEIN"/>
    <property type="match status" value="1"/>
</dbReference>
<comment type="subcellular location">
    <subcellularLocation>
        <location evidence="4">Membrane</location>
        <topology evidence="4">Multi-pass membrane protein</topology>
    </subcellularLocation>
</comment>
<feature type="transmembrane region" description="Helical" evidence="4">
    <location>
        <begin position="131"/>
        <end position="147"/>
    </location>
</feature>
<keyword evidence="1 4" id="KW-0812">Transmembrane</keyword>
<evidence type="ECO:0000256" key="5">
    <source>
        <dbReference type="SAM" id="SignalP"/>
    </source>
</evidence>
<evidence type="ECO:0000256" key="3">
    <source>
        <dbReference type="ARBA" id="ARBA00023136"/>
    </source>
</evidence>
<keyword evidence="4" id="KW-0406">Ion transport</keyword>
<evidence type="ECO:0000256" key="1">
    <source>
        <dbReference type="ARBA" id="ARBA00022692"/>
    </source>
</evidence>
<evidence type="ECO:0000256" key="4">
    <source>
        <dbReference type="RuleBase" id="RU367022"/>
    </source>
</evidence>
<dbReference type="GO" id="GO:0016020">
    <property type="term" value="C:membrane"/>
    <property type="evidence" value="ECO:0007669"/>
    <property type="project" value="UniProtKB-SubCell"/>
</dbReference>
<organism evidence="6 7">
    <name type="scientific">Pythium insidiosum</name>
    <name type="common">Pythiosis disease agent</name>
    <dbReference type="NCBI Taxonomy" id="114742"/>
    <lineage>
        <taxon>Eukaryota</taxon>
        <taxon>Sar</taxon>
        <taxon>Stramenopiles</taxon>
        <taxon>Oomycota</taxon>
        <taxon>Peronosporomycetes</taxon>
        <taxon>Pythiales</taxon>
        <taxon>Pythiaceae</taxon>
        <taxon>Pythium</taxon>
    </lineage>
</organism>
<evidence type="ECO:0000256" key="2">
    <source>
        <dbReference type="ARBA" id="ARBA00022989"/>
    </source>
</evidence>
<dbReference type="EMBL" id="JAKCXM010000165">
    <property type="protein sequence ID" value="KAJ0400029.1"/>
    <property type="molecule type" value="Genomic_DNA"/>
</dbReference>
<comment type="caution">
    <text evidence="6">The sequence shown here is derived from an EMBL/GenBank/DDBJ whole genome shotgun (WGS) entry which is preliminary data.</text>
</comment>
<keyword evidence="5" id="KW-0732">Signal</keyword>
<dbReference type="InterPro" id="IPR007274">
    <property type="entry name" value="Cop_transporter"/>
</dbReference>
<keyword evidence="4" id="KW-0813">Transport</keyword>
<comment type="similarity">
    <text evidence="4">Belongs to the copper transporter (Ctr) (TC 1.A.56) family. SLC31A subfamily.</text>
</comment>
<keyword evidence="3 4" id="KW-0472">Membrane</keyword>
<protein>
    <recommendedName>
        <fullName evidence="4">Copper transport protein</fullName>
    </recommendedName>
</protein>
<keyword evidence="4" id="KW-0187">Copper transport</keyword>
<keyword evidence="2 4" id="KW-1133">Transmembrane helix</keyword>
<evidence type="ECO:0000313" key="7">
    <source>
        <dbReference type="Proteomes" id="UP001209570"/>
    </source>
</evidence>
<proteinExistence type="inferred from homology"/>
<dbReference type="Proteomes" id="UP001209570">
    <property type="component" value="Unassembled WGS sequence"/>
</dbReference>
<evidence type="ECO:0000313" key="6">
    <source>
        <dbReference type="EMBL" id="KAJ0400029.1"/>
    </source>
</evidence>
<keyword evidence="4" id="KW-0186">Copper</keyword>